<dbReference type="OrthoDB" id="9799092at2"/>
<name>D1BRC5_XYLCX</name>
<dbReference type="GO" id="GO:0016747">
    <property type="term" value="F:acyltransferase activity, transferring groups other than amino-acyl groups"/>
    <property type="evidence" value="ECO:0007669"/>
    <property type="project" value="InterPro"/>
</dbReference>
<evidence type="ECO:0000313" key="4">
    <source>
        <dbReference type="EMBL" id="ACZ30380.1"/>
    </source>
</evidence>
<dbReference type="Pfam" id="PF00583">
    <property type="entry name" value="Acetyltransf_1"/>
    <property type="match status" value="1"/>
</dbReference>
<dbReference type="InterPro" id="IPR016181">
    <property type="entry name" value="Acyl_CoA_acyltransferase"/>
</dbReference>
<keyword evidence="2" id="KW-0012">Acyltransferase</keyword>
<dbReference type="CDD" id="cd04301">
    <property type="entry name" value="NAT_SF"/>
    <property type="match status" value="1"/>
</dbReference>
<dbReference type="Proteomes" id="UP000002255">
    <property type="component" value="Chromosome"/>
</dbReference>
<dbReference type="KEGG" id="xce:Xcel_1349"/>
<dbReference type="SUPFAM" id="SSF55729">
    <property type="entry name" value="Acyl-CoA N-acyltransferases (Nat)"/>
    <property type="match status" value="1"/>
</dbReference>
<feature type="domain" description="N-acetyltransferase" evidence="3">
    <location>
        <begin position="156"/>
        <end position="306"/>
    </location>
</feature>
<organism evidence="4 5">
    <name type="scientific">Xylanimonas cellulosilytica (strain DSM 15894 / JCM 12276 / CECT 5975 / KCTC 9989 / LMG 20990 / NBRC 107835 / XIL07)</name>
    <dbReference type="NCBI Taxonomy" id="446471"/>
    <lineage>
        <taxon>Bacteria</taxon>
        <taxon>Bacillati</taxon>
        <taxon>Actinomycetota</taxon>
        <taxon>Actinomycetes</taxon>
        <taxon>Micrococcales</taxon>
        <taxon>Promicromonosporaceae</taxon>
        <taxon>Xylanimonas</taxon>
    </lineage>
</organism>
<reference evidence="5" key="1">
    <citation type="submission" date="2009-11" db="EMBL/GenBank/DDBJ databases">
        <title>The complete chromosome of Xylanimonas cellulosilytica DSM 15894.</title>
        <authorList>
            <consortium name="US DOE Joint Genome Institute (JGI-PGF)"/>
            <person name="Lucas S."/>
            <person name="Copeland A."/>
            <person name="Lapidus A."/>
            <person name="Glavina del Rio T."/>
            <person name="Dalin E."/>
            <person name="Tice H."/>
            <person name="Bruce D."/>
            <person name="Goodwin L."/>
            <person name="Pitluck S."/>
            <person name="Kyrpides N."/>
            <person name="Mavromatis K."/>
            <person name="Ivanova N."/>
            <person name="Mikhailova N."/>
            <person name="Foster B."/>
            <person name="Clum A."/>
            <person name="Brettin T."/>
            <person name="Detter J.C."/>
            <person name="Han C."/>
            <person name="Larimer F."/>
            <person name="Land M."/>
            <person name="Hauser L."/>
            <person name="Markowitz V."/>
            <person name="Cheng J.F."/>
            <person name="Hugenholtz P."/>
            <person name="Woyke T."/>
            <person name="Wu D."/>
            <person name="Gehrich-Schroeter G."/>
            <person name="Schneider S."/>
            <person name="Pukall S.R."/>
            <person name="Klenk H.P."/>
            <person name="Eisen J.A."/>
        </authorList>
    </citation>
    <scope>NUCLEOTIDE SEQUENCE [LARGE SCALE GENOMIC DNA]</scope>
    <source>
        <strain evidence="5">DSM 15894 / CECT 5975 / LMG 20990 / XIL07</strain>
    </source>
</reference>
<dbReference type="PANTHER" id="PTHR43877">
    <property type="entry name" value="AMINOALKYLPHOSPHONATE N-ACETYLTRANSFERASE-RELATED-RELATED"/>
    <property type="match status" value="1"/>
</dbReference>
<dbReference type="AlphaFoldDB" id="D1BRC5"/>
<proteinExistence type="predicted"/>
<protein>
    <submittedName>
        <fullName evidence="4">GCN5-related N-acetyltransferase</fullName>
    </submittedName>
</protein>
<evidence type="ECO:0000259" key="3">
    <source>
        <dbReference type="PROSITE" id="PS51186"/>
    </source>
</evidence>
<keyword evidence="1" id="KW-0808">Transferase</keyword>
<dbReference type="HOGENOM" id="CLU_056890_2_0_11"/>
<dbReference type="EMBL" id="CP001821">
    <property type="protein sequence ID" value="ACZ30380.1"/>
    <property type="molecule type" value="Genomic_DNA"/>
</dbReference>
<sequence length="310" mass="33156">MLPPGWSQRPLTTADAGAVASLVAAGELHDTGEVVIEEADLVAEWARPSFDLGASSVGVVGPRGDLVAYAEVSIADRGDLAVLPEHRGRGLEAQLARWLRERAGEVGSDVVGLPVPQGSSTDRELEALGWAVRWTSWVLALPEGAEIPARDLPPGYAVRQARSDEHEACWQVIEDAFLEWSARERRSLEDWSATVMGRPGFEPWHLRVVVDPAGAVVAACIVMLSTPDAVTEGYVDAVATRRDQRGRGIAQALLADAFAAARAHGAARSTLTTDSRTGALGLYQKLGMEVVLVWVNRATATVRRTDGSRA</sequence>
<gene>
    <name evidence="4" type="ordered locus">Xcel_1349</name>
</gene>
<reference evidence="4 5" key="2">
    <citation type="journal article" date="2010" name="Stand. Genomic Sci.">
        <title>Complete genome sequence of Xylanimonas cellulosilytica type strain (XIL07).</title>
        <authorList>
            <person name="Foster B."/>
            <person name="Pukall R."/>
            <person name="Abt B."/>
            <person name="Nolan M."/>
            <person name="Glavina Del Rio T."/>
            <person name="Chen F."/>
            <person name="Lucas S."/>
            <person name="Tice H."/>
            <person name="Pitluck S."/>
            <person name="Cheng J.-F."/>
            <person name="Chertkov O."/>
            <person name="Brettin T."/>
            <person name="Han C."/>
            <person name="Detter J.C."/>
            <person name="Bruce D."/>
            <person name="Goodwin L."/>
            <person name="Ivanova N."/>
            <person name="Mavromatis K."/>
            <person name="Pati A."/>
            <person name="Mikhailova N."/>
            <person name="Chen A."/>
            <person name="Palaniappan K."/>
            <person name="Land M."/>
            <person name="Hauser L."/>
            <person name="Chang Y.-J."/>
            <person name="Jeffries C.D."/>
            <person name="Chain P."/>
            <person name="Rohde M."/>
            <person name="Goeker M."/>
            <person name="Bristow J."/>
            <person name="Eisen J.A."/>
            <person name="Markowitz V."/>
            <person name="Hugenholtz P."/>
            <person name="Kyrpides N.C."/>
            <person name="Klenk H.-P."/>
            <person name="Lapidus A."/>
        </authorList>
    </citation>
    <scope>NUCLEOTIDE SEQUENCE [LARGE SCALE GENOMIC DNA]</scope>
    <source>
        <strain evidence="5">DSM 15894 / CECT 5975 / LMG 20990 / XIL07</strain>
    </source>
</reference>
<dbReference type="PROSITE" id="PS51186">
    <property type="entry name" value="GNAT"/>
    <property type="match status" value="2"/>
</dbReference>
<evidence type="ECO:0000313" key="5">
    <source>
        <dbReference type="Proteomes" id="UP000002255"/>
    </source>
</evidence>
<dbReference type="eggNOG" id="COG0456">
    <property type="taxonomic scope" value="Bacteria"/>
</dbReference>
<dbReference type="InterPro" id="IPR050832">
    <property type="entry name" value="Bact_Acetyltransf"/>
</dbReference>
<feature type="domain" description="N-acetyltransferase" evidence="3">
    <location>
        <begin position="6"/>
        <end position="148"/>
    </location>
</feature>
<dbReference type="PANTHER" id="PTHR43877:SF2">
    <property type="entry name" value="AMINOALKYLPHOSPHONATE N-ACETYLTRANSFERASE-RELATED"/>
    <property type="match status" value="1"/>
</dbReference>
<dbReference type="STRING" id="446471.Xcel_1349"/>
<dbReference type="Gene3D" id="3.40.630.30">
    <property type="match status" value="1"/>
</dbReference>
<evidence type="ECO:0000256" key="1">
    <source>
        <dbReference type="ARBA" id="ARBA00022679"/>
    </source>
</evidence>
<keyword evidence="5" id="KW-1185">Reference proteome</keyword>
<evidence type="ECO:0000256" key="2">
    <source>
        <dbReference type="ARBA" id="ARBA00023315"/>
    </source>
</evidence>
<dbReference type="InterPro" id="IPR000182">
    <property type="entry name" value="GNAT_dom"/>
</dbReference>
<accession>D1BRC5</accession>